<sequence>MLASTPGVIGTTLASDNPPTPPEVLGQTVSGGNAFDIQKALRIYLYFLGFYLLAKAYQRREDLVIPAATKFRTILLRLNSLLT</sequence>
<protein>
    <submittedName>
        <fullName evidence="2">Uncharacterized protein</fullName>
    </submittedName>
</protein>
<feature type="region of interest" description="Disordered" evidence="1">
    <location>
        <begin position="1"/>
        <end position="25"/>
    </location>
</feature>
<gene>
    <name evidence="2" type="ORF">UX13_C0015G0009</name>
</gene>
<reference evidence="2 3" key="1">
    <citation type="journal article" date="2015" name="Nature">
        <title>rRNA introns, odd ribosomes, and small enigmatic genomes across a large radiation of phyla.</title>
        <authorList>
            <person name="Brown C.T."/>
            <person name="Hug L.A."/>
            <person name="Thomas B.C."/>
            <person name="Sharon I."/>
            <person name="Castelle C.J."/>
            <person name="Singh A."/>
            <person name="Wilkins M.J."/>
            <person name="Williams K.H."/>
            <person name="Banfield J.F."/>
        </authorList>
    </citation>
    <scope>NUCLEOTIDE SEQUENCE [LARGE SCALE GENOMIC DNA]</scope>
</reference>
<name>A0A0G1QNT1_9BACT</name>
<proteinExistence type="predicted"/>
<dbReference type="EMBL" id="LCLA01000015">
    <property type="protein sequence ID" value="KKU10300.1"/>
    <property type="molecule type" value="Genomic_DNA"/>
</dbReference>
<accession>A0A0G1QNT1</accession>
<evidence type="ECO:0000256" key="1">
    <source>
        <dbReference type="SAM" id="MobiDB-lite"/>
    </source>
</evidence>
<dbReference type="Proteomes" id="UP000034329">
    <property type="component" value="Unassembled WGS sequence"/>
</dbReference>
<evidence type="ECO:0000313" key="3">
    <source>
        <dbReference type="Proteomes" id="UP000034329"/>
    </source>
</evidence>
<evidence type="ECO:0000313" key="2">
    <source>
        <dbReference type="EMBL" id="KKU10300.1"/>
    </source>
</evidence>
<organism evidence="2 3">
    <name type="scientific">Candidatus Woesebacteria bacterium GW2011_GWB1_45_5</name>
    <dbReference type="NCBI Taxonomy" id="1618581"/>
    <lineage>
        <taxon>Bacteria</taxon>
        <taxon>Candidatus Woeseibacteriota</taxon>
    </lineage>
</organism>
<dbReference type="AlphaFoldDB" id="A0A0G1QNT1"/>
<comment type="caution">
    <text evidence="2">The sequence shown here is derived from an EMBL/GenBank/DDBJ whole genome shotgun (WGS) entry which is preliminary data.</text>
</comment>